<evidence type="ECO:0000256" key="2">
    <source>
        <dbReference type="ARBA" id="ARBA00022771"/>
    </source>
</evidence>
<evidence type="ECO:0000256" key="3">
    <source>
        <dbReference type="ARBA" id="ARBA00022833"/>
    </source>
</evidence>
<keyword evidence="5" id="KW-0175">Coiled coil</keyword>
<keyword evidence="1" id="KW-0479">Metal-binding</keyword>
<dbReference type="Proteomes" id="UP001274830">
    <property type="component" value="Unassembled WGS sequence"/>
</dbReference>
<evidence type="ECO:0000256" key="4">
    <source>
        <dbReference type="PROSITE-ProRule" id="PRU00134"/>
    </source>
</evidence>
<dbReference type="GO" id="GO:0008270">
    <property type="term" value="F:zinc ion binding"/>
    <property type="evidence" value="ECO:0007669"/>
    <property type="project" value="UniProtKB-KW"/>
</dbReference>
<feature type="coiled-coil region" evidence="5">
    <location>
        <begin position="9"/>
        <end position="36"/>
    </location>
</feature>
<evidence type="ECO:0000256" key="5">
    <source>
        <dbReference type="SAM" id="Coils"/>
    </source>
</evidence>
<gene>
    <name evidence="8" type="ORF">LTR78_009801</name>
</gene>
<evidence type="ECO:0000313" key="8">
    <source>
        <dbReference type="EMBL" id="KAK3670347.1"/>
    </source>
</evidence>
<evidence type="ECO:0000256" key="1">
    <source>
        <dbReference type="ARBA" id="ARBA00022723"/>
    </source>
</evidence>
<evidence type="ECO:0000313" key="9">
    <source>
        <dbReference type="Proteomes" id="UP001274830"/>
    </source>
</evidence>
<feature type="region of interest" description="Disordered" evidence="6">
    <location>
        <begin position="101"/>
        <end position="145"/>
    </location>
</feature>
<dbReference type="EMBL" id="JAUTXT010000058">
    <property type="protein sequence ID" value="KAK3670347.1"/>
    <property type="molecule type" value="Genomic_DNA"/>
</dbReference>
<name>A0AAE0TR97_9PEZI</name>
<accession>A0AAE0TR97</accession>
<keyword evidence="9" id="KW-1185">Reference proteome</keyword>
<dbReference type="InterPro" id="IPR002893">
    <property type="entry name" value="Znf_MYND"/>
</dbReference>
<evidence type="ECO:0000259" key="7">
    <source>
        <dbReference type="PROSITE" id="PS50865"/>
    </source>
</evidence>
<keyword evidence="3" id="KW-0862">Zinc</keyword>
<feature type="compositionally biased region" description="Basic and acidic residues" evidence="6">
    <location>
        <begin position="129"/>
        <end position="144"/>
    </location>
</feature>
<dbReference type="Gene3D" id="6.10.140.2220">
    <property type="match status" value="1"/>
</dbReference>
<dbReference type="AlphaFoldDB" id="A0AAE0TR97"/>
<keyword evidence="2 4" id="KW-0863">Zinc-finger</keyword>
<evidence type="ECO:0000256" key="6">
    <source>
        <dbReference type="SAM" id="MobiDB-lite"/>
    </source>
</evidence>
<dbReference type="SUPFAM" id="SSF144232">
    <property type="entry name" value="HIT/MYND zinc finger-like"/>
    <property type="match status" value="1"/>
</dbReference>
<comment type="caution">
    <text evidence="8">The sequence shown here is derived from an EMBL/GenBank/DDBJ whole genome shotgun (WGS) entry which is preliminary data.</text>
</comment>
<organism evidence="8 9">
    <name type="scientific">Recurvomyces mirabilis</name>
    <dbReference type="NCBI Taxonomy" id="574656"/>
    <lineage>
        <taxon>Eukaryota</taxon>
        <taxon>Fungi</taxon>
        <taxon>Dikarya</taxon>
        <taxon>Ascomycota</taxon>
        <taxon>Pezizomycotina</taxon>
        <taxon>Dothideomycetes</taxon>
        <taxon>Dothideomycetidae</taxon>
        <taxon>Mycosphaerellales</taxon>
        <taxon>Teratosphaeriaceae</taxon>
        <taxon>Recurvomyces</taxon>
    </lineage>
</organism>
<protein>
    <recommendedName>
        <fullName evidence="7">MYND-type domain-containing protein</fullName>
    </recommendedName>
</protein>
<reference evidence="8" key="1">
    <citation type="submission" date="2023-07" db="EMBL/GenBank/DDBJ databases">
        <title>Black Yeasts Isolated from many extreme environments.</title>
        <authorList>
            <person name="Coleine C."/>
            <person name="Stajich J.E."/>
            <person name="Selbmann L."/>
        </authorList>
    </citation>
    <scope>NUCLEOTIDE SEQUENCE</scope>
    <source>
        <strain evidence="8">CCFEE 5485</strain>
    </source>
</reference>
<feature type="domain" description="MYND-type" evidence="7">
    <location>
        <begin position="175"/>
        <end position="217"/>
    </location>
</feature>
<sequence>MGSDRGMYLEDLNESLKDLKDDLEDQERKRPVWLRKHDPLKVHETYKRFDQKWAGRCTDAARPCDWLNEWWGPELQNPLRLSPRNGQHPSAQGCLTPQYMGGREHKKRKSDPGFVFPAAGKRPKKEHKRFLEPQMEREDRRHSEPLCPSHLSDLPLWRPAIPPPSLAPMPKTKFCSFCGGKDQSDGSPLSLCVRCNLVAYCSKGCQSTHALPLKSVCRPVEEQSLSPNTSIDMGNYILEGQEDVLAAVLAKSAAEAGVQSDKVPDGQWQAKVSSGPPKDFLPVNDCDIVGFRVDVANRLLEYCVRHGKPRKEVWRRGVSLQGDLWTGRIRRFWDTNATRRDRMWRYHLEHAHDSEYYPAQMGRYILAFKILEERNFQFFVQLNDEETFWSVFLGPE</sequence>
<dbReference type="PROSITE" id="PS50865">
    <property type="entry name" value="ZF_MYND_2"/>
    <property type="match status" value="1"/>
</dbReference>
<proteinExistence type="predicted"/>